<dbReference type="OrthoDB" id="679570at2"/>
<protein>
    <submittedName>
        <fullName evidence="1">Uncharacterized protein</fullName>
    </submittedName>
</protein>
<keyword evidence="2" id="KW-1185">Reference proteome</keyword>
<reference evidence="1 2" key="1">
    <citation type="submission" date="2019-02" db="EMBL/GenBank/DDBJ databases">
        <title>Genomic Encyclopedia of Type Strains, Phase IV (KMG-IV): sequencing the most valuable type-strain genomes for metagenomic binning, comparative biology and taxonomic classification.</title>
        <authorList>
            <person name="Goeker M."/>
        </authorList>
    </citation>
    <scope>NUCLEOTIDE SEQUENCE [LARGE SCALE GENOMIC DNA]</scope>
    <source>
        <strain evidence="1 2">DSM 18116</strain>
    </source>
</reference>
<dbReference type="AlphaFoldDB" id="A0A4Q7N664"/>
<organism evidence="1 2">
    <name type="scientific">Pseudobacter ginsenosidimutans</name>
    <dbReference type="NCBI Taxonomy" id="661488"/>
    <lineage>
        <taxon>Bacteria</taxon>
        <taxon>Pseudomonadati</taxon>
        <taxon>Bacteroidota</taxon>
        <taxon>Chitinophagia</taxon>
        <taxon>Chitinophagales</taxon>
        <taxon>Chitinophagaceae</taxon>
        <taxon>Pseudobacter</taxon>
    </lineage>
</organism>
<comment type="caution">
    <text evidence="1">The sequence shown here is derived from an EMBL/GenBank/DDBJ whole genome shotgun (WGS) entry which is preliminary data.</text>
</comment>
<accession>A0A4Q7N664</accession>
<proteinExistence type="predicted"/>
<gene>
    <name evidence="1" type="ORF">EV199_2451</name>
</gene>
<sequence length="74" mass="9073">MEDYVIVVNKIEELQTIKDRQELELIFERAKRTIIGGQEVILVRQNSDGQQYRFETYSNEHDFEEYRKQVFRFL</sequence>
<dbReference type="RefSeq" id="WP_130540860.1">
    <property type="nucleotide sequence ID" value="NZ_CP042431.1"/>
</dbReference>
<evidence type="ECO:0000313" key="1">
    <source>
        <dbReference type="EMBL" id="RZS76565.1"/>
    </source>
</evidence>
<dbReference type="EMBL" id="SGXA01000001">
    <property type="protein sequence ID" value="RZS76565.1"/>
    <property type="molecule type" value="Genomic_DNA"/>
</dbReference>
<name>A0A4Q7N664_9BACT</name>
<evidence type="ECO:0000313" key="2">
    <source>
        <dbReference type="Proteomes" id="UP000293874"/>
    </source>
</evidence>
<dbReference type="Proteomes" id="UP000293874">
    <property type="component" value="Unassembled WGS sequence"/>
</dbReference>